<keyword evidence="5" id="KW-0812">Transmembrane</keyword>
<dbReference type="Gene3D" id="2.60.40.2030">
    <property type="match status" value="1"/>
</dbReference>
<dbReference type="PANTHER" id="PTHR11878">
    <property type="entry name" value="SODIUM/CALCIUM EXCHANGER"/>
    <property type="match status" value="1"/>
</dbReference>
<name>A0A3B0WG71_9ZZZZ</name>
<dbReference type="GO" id="GO:0007154">
    <property type="term" value="P:cell communication"/>
    <property type="evidence" value="ECO:0007669"/>
    <property type="project" value="InterPro"/>
</dbReference>
<accession>A0A3B0WG71</accession>
<dbReference type="InterPro" id="IPR051171">
    <property type="entry name" value="CaCA"/>
</dbReference>
<evidence type="ECO:0000256" key="3">
    <source>
        <dbReference type="ARBA" id="ARBA00022837"/>
    </source>
</evidence>
<dbReference type="InterPro" id="IPR038081">
    <property type="entry name" value="CalX-like_sf"/>
</dbReference>
<protein>
    <recommendedName>
        <fullName evidence="6">Calx-beta domain-containing protein</fullName>
    </recommendedName>
</protein>
<dbReference type="SUPFAM" id="SSF141072">
    <property type="entry name" value="CalX-like"/>
    <property type="match status" value="1"/>
</dbReference>
<keyword evidence="1" id="KW-0732">Signal</keyword>
<feature type="domain" description="Calx-beta" evidence="6">
    <location>
        <begin position="680"/>
        <end position="776"/>
    </location>
</feature>
<dbReference type="AlphaFoldDB" id="A0A3B0WG71"/>
<keyword evidence="5" id="KW-1133">Transmembrane helix</keyword>
<keyword evidence="5" id="KW-0472">Membrane</keyword>
<evidence type="ECO:0000313" key="7">
    <source>
        <dbReference type="EMBL" id="VAW51343.1"/>
    </source>
</evidence>
<dbReference type="GO" id="GO:0030001">
    <property type="term" value="P:metal ion transport"/>
    <property type="evidence" value="ECO:0007669"/>
    <property type="project" value="TreeGrafter"/>
</dbReference>
<feature type="transmembrane region" description="Helical" evidence="5">
    <location>
        <begin position="810"/>
        <end position="830"/>
    </location>
</feature>
<keyword evidence="4" id="KW-0406">Ion transport</keyword>
<dbReference type="EMBL" id="UOFE01000015">
    <property type="protein sequence ID" value="VAW51343.1"/>
    <property type="molecule type" value="Genomic_DNA"/>
</dbReference>
<gene>
    <name evidence="7" type="ORF">MNBD_GAMMA05-844</name>
</gene>
<evidence type="ECO:0000256" key="1">
    <source>
        <dbReference type="ARBA" id="ARBA00022729"/>
    </source>
</evidence>
<reference evidence="7" key="1">
    <citation type="submission" date="2018-06" db="EMBL/GenBank/DDBJ databases">
        <authorList>
            <person name="Zhirakovskaya E."/>
        </authorList>
    </citation>
    <scope>NUCLEOTIDE SEQUENCE</scope>
</reference>
<evidence type="ECO:0000259" key="6">
    <source>
        <dbReference type="SMART" id="SM00237"/>
    </source>
</evidence>
<evidence type="ECO:0000256" key="2">
    <source>
        <dbReference type="ARBA" id="ARBA00022737"/>
    </source>
</evidence>
<dbReference type="PANTHER" id="PTHR11878:SF65">
    <property type="entry name" value="NA_CA-EXCHANGE PROTEIN, ISOFORM G"/>
    <property type="match status" value="1"/>
</dbReference>
<keyword evidence="4" id="KW-0813">Transport</keyword>
<keyword evidence="3" id="KW-0106">Calcium</keyword>
<keyword evidence="2" id="KW-0677">Repeat</keyword>
<sequence>MLYKQVSLKRKNHKPNATVLAALVVFQITTTQAMATQAVSAKPTVPAINQQQVINAALNKIEYINKTIVVKNRAHRAEFNSQGVVFKPDHGPVWHWQLHDQTDTLMKTLIQPVVSNNAVDYIHQNYTERYLLKTNSIEQRFIIERPYQKKHDLVIEGKISSKGKFETTANGWLWRDKQGVVSLGQVTVFDATGKTLPATMHTEANFSRITVAASDLKAAAYPVTIDPEIGSNDFGISSMGASGDIAIDALTPAVSYNSTNDEYLVVWSGEDDTIGALVDNEFEIYGQRYNATTGAEIGSNDFRISDMGPDGDNSFDATTPAVSYNATDNEYLVVWRADNDTGGVVDGKFEIYGQRINAATGAEIGSNDFRISAMGLPGNSDFDANDPAISYNITNNEYLVVWSGDNNTGLVGAGEFEIYGQRIDAANGGPAGGFEFRISDSGPDGDINFDTSSPAVAFNVTNNEYLVVWKGPEEEVALATDSEIYGQRINAATGAEVGDNDFRISDMGQVDGVDFFAAYSPAISYNAIDNEYLVVWEGDDDTGSLVGNEREIYGQLINAATGAEIGDNDFRISDMGPDGDFNFDAKLPAVNFNAINNEYFVAWLGDDNIATADGDNEIFAQRIASTGAEIGDNDFRLSDMGPIGDPNFDADDPAVSYSDMNGTYLVVWAGDDSPDGKSEIFGQKFASPSTLGFTNTTLTVAEDAGSVQIEVQRTTSSNTATIDFATTNGSAIAPGDYTTANGTLTFNVGENSQFFTIDISDNNASDGDRTINLNLSNAQVDVDVIELGSATAVLTIVDDEAASNGGGGGAFSLLSLLLLALLTPVVRLLCLPTVTKIRCL</sequence>
<dbReference type="Pfam" id="PF03160">
    <property type="entry name" value="Calx-beta"/>
    <property type="match status" value="1"/>
</dbReference>
<dbReference type="SMART" id="SM00237">
    <property type="entry name" value="Calx_beta"/>
    <property type="match status" value="1"/>
</dbReference>
<evidence type="ECO:0000256" key="5">
    <source>
        <dbReference type="SAM" id="Phobius"/>
    </source>
</evidence>
<proteinExistence type="predicted"/>
<dbReference type="InterPro" id="IPR003644">
    <property type="entry name" value="Calx_beta"/>
</dbReference>
<dbReference type="GO" id="GO:0016020">
    <property type="term" value="C:membrane"/>
    <property type="evidence" value="ECO:0007669"/>
    <property type="project" value="InterPro"/>
</dbReference>
<evidence type="ECO:0000256" key="4">
    <source>
        <dbReference type="ARBA" id="ARBA00023065"/>
    </source>
</evidence>
<organism evidence="7">
    <name type="scientific">hydrothermal vent metagenome</name>
    <dbReference type="NCBI Taxonomy" id="652676"/>
    <lineage>
        <taxon>unclassified sequences</taxon>
        <taxon>metagenomes</taxon>
        <taxon>ecological metagenomes</taxon>
    </lineage>
</organism>